<evidence type="ECO:0000313" key="2">
    <source>
        <dbReference type="Proteomes" id="UP000815677"/>
    </source>
</evidence>
<keyword evidence="2" id="KW-1185">Reference proteome</keyword>
<evidence type="ECO:0008006" key="3">
    <source>
        <dbReference type="Google" id="ProtNLM"/>
    </source>
</evidence>
<reference evidence="1" key="1">
    <citation type="submission" date="2014-09" db="EMBL/GenBank/DDBJ databases">
        <title>Genome sequence of the luminous mushroom Mycena chlorophos for searching fungal bioluminescence genes.</title>
        <authorList>
            <person name="Tanaka Y."/>
            <person name="Kasuga D."/>
            <person name="Oba Y."/>
            <person name="Hase S."/>
            <person name="Sato K."/>
            <person name="Oba Y."/>
            <person name="Sakakibara Y."/>
        </authorList>
    </citation>
    <scope>NUCLEOTIDE SEQUENCE</scope>
</reference>
<dbReference type="SUPFAM" id="SSF52058">
    <property type="entry name" value="L domain-like"/>
    <property type="match status" value="1"/>
</dbReference>
<protein>
    <recommendedName>
        <fullName evidence="3">F-box domain-containing protein</fullName>
    </recommendedName>
</protein>
<evidence type="ECO:0000313" key="1">
    <source>
        <dbReference type="EMBL" id="GAT50273.1"/>
    </source>
</evidence>
<dbReference type="InterPro" id="IPR032675">
    <property type="entry name" value="LRR_dom_sf"/>
</dbReference>
<sequence>MPKQRQAPDALVAPSSHLPDEIISQMLAPALRVPDHDFEAMSAPSSFMSFSESSSAYLLVCKDWLRVATPLLYATVIVRSKAQASALGAALAENKQLGLFIKKLRVEGGFGAAMYKVLQHTPKVTHIYLSLVIATGDNTINGLAKGLPLINPTVLMLDWPLIDGRQKIVNAIKSFAEQLPAVFPLWTNLTTVHISYIATQYLESQFQVMSGTLAAIPKLERVVVSVGEEDSLQYPPPVLLSLAHAPSLKRIEFTSPPLEHFIEWTLDRRRPFVQSMRNDRFLGPLCDFSQLGVDPTVADTPQAPELDLFVYPAQLTANPEPEATIWGRVLEFHFSSLDHRYDSEHTTLTQFAAVLRVCRKFHRIGTPIAYRRVFVNYNTSGSLVTTLTTNPALGKYIQQLILDNLSNTNHIKAIVQHTSSLAIVRLPDNRLTAPWTALKSLGEIAGSTLTTLEGLKIGKQSGQMSPSVFASFPAIRRFSWESRCVFKADRKTASLGVFPNLVELVVYGCDESFFTALANMELPCLRSVDCAPPVSGGGSFFKKHGAKLEKVMVSPTQLAEKRTAVLESCSAITTLGIRCDEKFFVTAKVFSVASHGTLKRIDILPALAHGFKRPGVLNGLIGFFEKLGELGEDFPQLQEVSHLWCTWPTTEQEIAKSKWVEWAEALMDNDIHLVGENGVRWRRRLQQRQVPDAPVAPSNHLPDEIISEILTPALRVPDHDFAAMSARSSFMSFSESSSAYLLVCKDWLRVATPLLYATVIVRSKAQASALGAALAENEELGPFIKKLRVEGGDNTLTGLIKGLPLINPTVLMLDWPPSDARLKIVNATRSFAEQLPVVFSQWTDLTAVHISNNATYYLQSKFEAISDTLAALPKLERVVVSVGAKDWLQFPPLVLLSLARAPSLKRIEYISPPHEAIVGWALDRRRNFVQSMRNHSRLGPLCDFSQLSVDPATADTPQAPSLNFFVYPSQLEANPEHEATIWGRVFDFHFSSFVEQSHGSISRIPRQFAILRVCQKFHRIGTPIAYRHALVNYNHSASLVNTLTINPSLGKHIQQLTFQSLQNTNHIKVIVQHTSSLSVVRLTGHVLTAPWTAFKNLGETAGTTLTTLEGLKIGKQSGQLSPSVFASFPAMRRFSWDSRCVFKTDRKTASLSAFSNLVELIVNGCDGSFFTALSHMDLPCLRSVDCASTISGGGSFFEKHGLKLEEVTVSCTQLAEKRTAVLESCSAITRLGIRSDEKVYVSSKIFSVASHDTLKRIDILPTIGHGLKRPGVTNSLNDFFEKLGELSEDFPQLEEVSHLWCSWPITEQEIAKSKWVNWAEALMDNDIYLVASNGVRWRRRLQYVPKSTRTGTKRKAS</sequence>
<dbReference type="Proteomes" id="UP000815677">
    <property type="component" value="Unassembled WGS sequence"/>
</dbReference>
<dbReference type="EMBL" id="DF846343">
    <property type="protein sequence ID" value="GAT50273.1"/>
    <property type="molecule type" value="Genomic_DNA"/>
</dbReference>
<accession>A0ABQ0LGP6</accession>
<proteinExistence type="predicted"/>
<organism evidence="1 2">
    <name type="scientific">Mycena chlorophos</name>
    <name type="common">Agaric fungus</name>
    <name type="synonym">Agaricus chlorophos</name>
    <dbReference type="NCBI Taxonomy" id="658473"/>
    <lineage>
        <taxon>Eukaryota</taxon>
        <taxon>Fungi</taxon>
        <taxon>Dikarya</taxon>
        <taxon>Basidiomycota</taxon>
        <taxon>Agaricomycotina</taxon>
        <taxon>Agaricomycetes</taxon>
        <taxon>Agaricomycetidae</taxon>
        <taxon>Agaricales</taxon>
        <taxon>Marasmiineae</taxon>
        <taxon>Mycenaceae</taxon>
        <taxon>Mycena</taxon>
    </lineage>
</organism>
<name>A0ABQ0LGP6_MYCCL</name>
<gene>
    <name evidence="1" type="ORF">MCHLO_07530</name>
</gene>
<dbReference type="Gene3D" id="3.80.10.10">
    <property type="entry name" value="Ribonuclease Inhibitor"/>
    <property type="match status" value="2"/>
</dbReference>